<dbReference type="EMBL" id="FZQP02006838">
    <property type="protein sequence ID" value="VVD04194.1"/>
    <property type="molecule type" value="Genomic_DNA"/>
</dbReference>
<protein>
    <submittedName>
        <fullName evidence="3">Uncharacterized protein</fullName>
    </submittedName>
</protein>
<dbReference type="PANTHER" id="PTHR23300">
    <property type="entry name" value="METHANETHIOL OXIDASE"/>
    <property type="match status" value="1"/>
</dbReference>
<proteinExistence type="inferred from homology"/>
<dbReference type="Proteomes" id="UP000324832">
    <property type="component" value="Unassembled WGS sequence"/>
</dbReference>
<comment type="similarity">
    <text evidence="1">Belongs to the selenium-binding protein family.</text>
</comment>
<gene>
    <name evidence="3" type="ORF">LSINAPIS_LOCUS14006</name>
</gene>
<evidence type="ECO:0000256" key="1">
    <source>
        <dbReference type="ARBA" id="ARBA00005606"/>
    </source>
</evidence>
<evidence type="ECO:0000313" key="4">
    <source>
        <dbReference type="Proteomes" id="UP000324832"/>
    </source>
</evidence>
<keyword evidence="2" id="KW-0711">Selenium</keyword>
<dbReference type="PANTHER" id="PTHR23300:SF0">
    <property type="entry name" value="METHANETHIOL OXIDASE"/>
    <property type="match status" value="1"/>
</dbReference>
<dbReference type="Pfam" id="PF05694">
    <property type="entry name" value="SBP56"/>
    <property type="match status" value="1"/>
</dbReference>
<accession>A0A5E4R379</accession>
<dbReference type="InterPro" id="IPR008826">
    <property type="entry name" value="Se-bd"/>
</dbReference>
<sequence>MSCCKGPGYASPLDAFHNGPREELLYVVCVIHRTYTGCTEDELHHSGWNVCSSCYDKPEFKRDLLVCPSLHTSRVFVIDVGSEPRKPKLFKMVLK</sequence>
<dbReference type="GO" id="GO:0008430">
    <property type="term" value="F:selenium binding"/>
    <property type="evidence" value="ECO:0007669"/>
    <property type="project" value="InterPro"/>
</dbReference>
<dbReference type="AlphaFoldDB" id="A0A5E4R379"/>
<reference evidence="3 4" key="1">
    <citation type="submission" date="2017-07" db="EMBL/GenBank/DDBJ databases">
        <authorList>
            <person name="Talla V."/>
            <person name="Backstrom N."/>
        </authorList>
    </citation>
    <scope>NUCLEOTIDE SEQUENCE [LARGE SCALE GENOMIC DNA]</scope>
</reference>
<evidence type="ECO:0000256" key="2">
    <source>
        <dbReference type="ARBA" id="ARBA00023266"/>
    </source>
</evidence>
<evidence type="ECO:0000313" key="3">
    <source>
        <dbReference type="EMBL" id="VVD04194.1"/>
    </source>
</evidence>
<organism evidence="3 4">
    <name type="scientific">Leptidea sinapis</name>
    <dbReference type="NCBI Taxonomy" id="189913"/>
    <lineage>
        <taxon>Eukaryota</taxon>
        <taxon>Metazoa</taxon>
        <taxon>Ecdysozoa</taxon>
        <taxon>Arthropoda</taxon>
        <taxon>Hexapoda</taxon>
        <taxon>Insecta</taxon>
        <taxon>Pterygota</taxon>
        <taxon>Neoptera</taxon>
        <taxon>Endopterygota</taxon>
        <taxon>Lepidoptera</taxon>
        <taxon>Glossata</taxon>
        <taxon>Ditrysia</taxon>
        <taxon>Papilionoidea</taxon>
        <taxon>Pieridae</taxon>
        <taxon>Dismorphiinae</taxon>
        <taxon>Leptidea</taxon>
    </lineage>
</organism>
<keyword evidence="4" id="KW-1185">Reference proteome</keyword>
<name>A0A5E4R379_9NEOP</name>